<feature type="compositionally biased region" description="Basic and acidic residues" evidence="1">
    <location>
        <begin position="1256"/>
        <end position="1276"/>
    </location>
</feature>
<dbReference type="GO" id="GO:0000148">
    <property type="term" value="C:1,3-beta-D-glucan synthase complex"/>
    <property type="evidence" value="ECO:0007669"/>
    <property type="project" value="InterPro"/>
</dbReference>
<sequence>MNYLWNPTVPKFCSVENMRATRITVPVYNETIIENFKKITDWENTNTSFLEHCINKHRDEWINFKNKPKHTDKDRKRLHRLEEAVFAKKKDIHLSVLDKKEDEELRLGVRLWASNRFQFVCRTIKGASKVFEGMKFLHKLQSGSDDRKADQIARRKVKLYMGAQVYSKREDNQQYCEDIDTMLKMYGNKGMHVAYQRIRNNKCEAVLRTSGNTSDDVTCRSMGDFIMGQGKPCHQAFLLQFFDGTVNECVDCNQDMNLSQSFFLPAVVDNFGKDVRTKIVGFKEYITTMHWSAAGYGAGYTEKVFGSIVQKSWAMLGVRYHYGHPDFVRATGIMFETGCSKLDVVSEDIFLGIDTQLGGGLIQYIDYYEVGKARDVCIDTTSAFMSKIAGGARHVSNSRQVAELMTPLFYNPFRQLSIYQTTIGHYLSALLVLISYVSLSVIRIVLSILSFALQNREQFPSFKRVYDQADSYFWMQMGIALSVPGLFQALVDTGITGLVTYFVYLKFFVQTVFSAFHLLNTAYYFNKSFNNVPTYLASGRTPGLTHKDIRTVFNNYYKTHFRVCLFLIITLIIIFAMRLSWQALLVNGVFIILWMFSPFLFNRGSFSITVGEHTWRILTQEDWHFVHSFGVRAIFKKNKQEVDPKLLKKPSILLRPFLAIRRKFKHLITFLRACYCWLLNYVYIGACLTGVQYVNILIWLVPILFPFWAHKPRDEFYEERKKDLLQSTVTELEAWSVQITDEEARIKGEIRNMEGQVNTLKSMQNDLRSQLTQNSAAIKHIQENGVFGGNGEGGVPLDGEMSFGDGPGGPPPPPPPPPPMMDMNEFAKQQKEKREKALDIPPEIIPIIKAQVGDSNLNQATDEDLQGMMGSELADMVIKSLNMDFKETLKTITDSYAKYDTLWANKDKEDKEDFPPVDEMMKDLRQFLRELPKGVDLQKLREITKMQNLKDWSEADVAVVNKVVGFWAQVEECASFESVIDKVKTGLLKGESAILQWGDANKASNRLSNGRARSLRTNIEDIQASIPNQYQGMLDKYREVTQGNIPVLQGLRSNFGKSFDEWNAKWRQVIGVYQFRFAMLSLRCDCILHQIFDEWYFDAVASRQKKLTVLQLRNSRTKCEKVIGAFTQTQAFFKKSKELFAMHLNKLDIEIKDFVGYENVDEEVVKYIKGLFSSDKFVDTRDAWLHHNETLGAQFKHLGTFEEEDDNAVCSVERDEDERDEENELLYTIDEWHQIDQEVVQALKDEETEALRLLKEKRGDPEEAAKKAAAEKAAEKKKNRKAKKEADEKINAGAAKQGGVFNSQSESLNEIDLPEEEPQDEEDQ</sequence>
<dbReference type="GO" id="GO:0006075">
    <property type="term" value="P:(1-&gt;3)-beta-D-glucan biosynthetic process"/>
    <property type="evidence" value="ECO:0007669"/>
    <property type="project" value="InterPro"/>
</dbReference>
<dbReference type="Proteomes" id="UP001431209">
    <property type="component" value="Unassembled WGS sequence"/>
</dbReference>
<feature type="transmembrane region" description="Helical" evidence="2">
    <location>
        <begin position="690"/>
        <end position="709"/>
    </location>
</feature>
<evidence type="ECO:0000256" key="2">
    <source>
        <dbReference type="SAM" id="Phobius"/>
    </source>
</evidence>
<feature type="transmembrane region" description="Helical" evidence="2">
    <location>
        <begin position="583"/>
        <end position="601"/>
    </location>
</feature>
<accession>A0AAW2YUJ2</accession>
<evidence type="ECO:0000256" key="1">
    <source>
        <dbReference type="SAM" id="MobiDB-lite"/>
    </source>
</evidence>
<evidence type="ECO:0000313" key="5">
    <source>
        <dbReference type="Proteomes" id="UP001431209"/>
    </source>
</evidence>
<keyword evidence="2" id="KW-0472">Membrane</keyword>
<dbReference type="GO" id="GO:0003843">
    <property type="term" value="F:1,3-beta-D-glucan synthase activity"/>
    <property type="evidence" value="ECO:0007669"/>
    <property type="project" value="InterPro"/>
</dbReference>
<gene>
    <name evidence="4" type="ORF">AKO1_012875</name>
</gene>
<proteinExistence type="predicted"/>
<evidence type="ECO:0000259" key="3">
    <source>
        <dbReference type="Pfam" id="PF02364"/>
    </source>
</evidence>
<comment type="caution">
    <text evidence="4">The sequence shown here is derived from an EMBL/GenBank/DDBJ whole genome shotgun (WGS) entry which is preliminary data.</text>
</comment>
<feature type="transmembrane region" description="Helical" evidence="2">
    <location>
        <begin position="426"/>
        <end position="451"/>
    </location>
</feature>
<keyword evidence="5" id="KW-1185">Reference proteome</keyword>
<dbReference type="PANTHER" id="PTHR12741">
    <property type="entry name" value="LYST-INTERACTING PROTEIN LIP5 DOPAMINE RESPONSIVE PROTEIN DRG-1"/>
    <property type="match status" value="1"/>
</dbReference>
<feature type="transmembrane region" description="Helical" evidence="2">
    <location>
        <begin position="503"/>
        <end position="525"/>
    </location>
</feature>
<dbReference type="PANTHER" id="PTHR12741:SF48">
    <property type="entry name" value="1,3-BETA-GLUCAN SYNTHASE COMPONENT FKS1-RELATED"/>
    <property type="match status" value="1"/>
</dbReference>
<reference evidence="4 5" key="1">
    <citation type="submission" date="2024-03" db="EMBL/GenBank/DDBJ databases">
        <title>The Acrasis kona genome and developmental transcriptomes reveal deep origins of eukaryotic multicellular pathways.</title>
        <authorList>
            <person name="Sheikh S."/>
            <person name="Fu C.-J."/>
            <person name="Brown M.W."/>
            <person name="Baldauf S.L."/>
        </authorList>
    </citation>
    <scope>NUCLEOTIDE SEQUENCE [LARGE SCALE GENOMIC DNA]</scope>
    <source>
        <strain evidence="4 5">ATCC MYA-3509</strain>
    </source>
</reference>
<feature type="transmembrane region" description="Helical" evidence="2">
    <location>
        <begin position="472"/>
        <end position="491"/>
    </location>
</feature>
<feature type="transmembrane region" description="Helical" evidence="2">
    <location>
        <begin position="559"/>
        <end position="577"/>
    </location>
</feature>
<dbReference type="InterPro" id="IPR003440">
    <property type="entry name" value="Glyco_trans_48_dom"/>
</dbReference>
<feature type="region of interest" description="Disordered" evidence="1">
    <location>
        <begin position="784"/>
        <end position="835"/>
    </location>
</feature>
<evidence type="ECO:0000313" key="4">
    <source>
        <dbReference type="EMBL" id="KAL0481097.1"/>
    </source>
</evidence>
<keyword evidence="2" id="KW-1133">Transmembrane helix</keyword>
<feature type="compositionally biased region" description="Pro residues" evidence="1">
    <location>
        <begin position="808"/>
        <end position="820"/>
    </location>
</feature>
<dbReference type="EMBL" id="JAOPGA020000732">
    <property type="protein sequence ID" value="KAL0481097.1"/>
    <property type="molecule type" value="Genomic_DNA"/>
</dbReference>
<dbReference type="Pfam" id="PF02364">
    <property type="entry name" value="Glucan_synthase"/>
    <property type="match status" value="1"/>
</dbReference>
<keyword evidence="2" id="KW-0812">Transmembrane</keyword>
<name>A0AAW2YUJ2_9EUKA</name>
<dbReference type="GO" id="GO:0005886">
    <property type="term" value="C:plasma membrane"/>
    <property type="evidence" value="ECO:0007669"/>
    <property type="project" value="TreeGrafter"/>
</dbReference>
<feature type="domain" description="Glycosyl transferase 48" evidence="3">
    <location>
        <begin position="9"/>
        <end position="609"/>
    </location>
</feature>
<organism evidence="4 5">
    <name type="scientific">Acrasis kona</name>
    <dbReference type="NCBI Taxonomy" id="1008807"/>
    <lineage>
        <taxon>Eukaryota</taxon>
        <taxon>Discoba</taxon>
        <taxon>Heterolobosea</taxon>
        <taxon>Tetramitia</taxon>
        <taxon>Eutetramitia</taxon>
        <taxon>Acrasidae</taxon>
        <taxon>Acrasis</taxon>
    </lineage>
</organism>
<protein>
    <recommendedName>
        <fullName evidence="3">Glycosyl transferase 48 domain-containing protein</fullName>
    </recommendedName>
</protein>
<feature type="region of interest" description="Disordered" evidence="1">
    <location>
        <begin position="1256"/>
        <end position="1324"/>
    </location>
</feature>
<feature type="compositionally biased region" description="Acidic residues" evidence="1">
    <location>
        <begin position="1312"/>
        <end position="1324"/>
    </location>
</feature>
<feature type="compositionally biased region" description="Gly residues" evidence="1">
    <location>
        <begin position="786"/>
        <end position="796"/>
    </location>
</feature>